<accession>A0A834G7G3</accession>
<dbReference type="AlphaFoldDB" id="A0A834G7G3"/>
<reference evidence="1" key="1">
    <citation type="submission" date="2019-11" db="EMBL/GenBank/DDBJ databases">
        <authorList>
            <person name="Liu Y."/>
            <person name="Hou J."/>
            <person name="Li T.-Q."/>
            <person name="Guan C.-H."/>
            <person name="Wu X."/>
            <person name="Wu H.-Z."/>
            <person name="Ling F."/>
            <person name="Zhang R."/>
            <person name="Shi X.-G."/>
            <person name="Ren J.-P."/>
            <person name="Chen E.-F."/>
            <person name="Sun J.-M."/>
        </authorList>
    </citation>
    <scope>NUCLEOTIDE SEQUENCE</scope>
    <source>
        <strain evidence="1">Adult_tree_wgs_1</strain>
        <tissue evidence="1">Leaves</tissue>
    </source>
</reference>
<name>A0A834G7G3_RHOSS</name>
<dbReference type="Gene3D" id="2.100.10.30">
    <property type="entry name" value="Jacalin-like lectin domain"/>
    <property type="match status" value="1"/>
</dbReference>
<dbReference type="EMBL" id="WJXA01000012">
    <property type="protein sequence ID" value="KAF7124449.1"/>
    <property type="molecule type" value="Genomic_DNA"/>
</dbReference>
<dbReference type="OrthoDB" id="693107at2759"/>
<keyword evidence="2" id="KW-1185">Reference proteome</keyword>
<evidence type="ECO:0000313" key="1">
    <source>
        <dbReference type="EMBL" id="KAF7124449.1"/>
    </source>
</evidence>
<proteinExistence type="predicted"/>
<evidence type="ECO:0000313" key="2">
    <source>
        <dbReference type="Proteomes" id="UP000626092"/>
    </source>
</evidence>
<dbReference type="Proteomes" id="UP000626092">
    <property type="component" value="Unassembled WGS sequence"/>
</dbReference>
<gene>
    <name evidence="1" type="ORF">RHSIM_Rhsim12G0045400</name>
</gene>
<organism evidence="1 2">
    <name type="scientific">Rhododendron simsii</name>
    <name type="common">Sims's rhododendron</name>
    <dbReference type="NCBI Taxonomy" id="118357"/>
    <lineage>
        <taxon>Eukaryota</taxon>
        <taxon>Viridiplantae</taxon>
        <taxon>Streptophyta</taxon>
        <taxon>Embryophyta</taxon>
        <taxon>Tracheophyta</taxon>
        <taxon>Spermatophyta</taxon>
        <taxon>Magnoliopsida</taxon>
        <taxon>eudicotyledons</taxon>
        <taxon>Gunneridae</taxon>
        <taxon>Pentapetalae</taxon>
        <taxon>asterids</taxon>
        <taxon>Ericales</taxon>
        <taxon>Ericaceae</taxon>
        <taxon>Ericoideae</taxon>
        <taxon>Rhodoreae</taxon>
        <taxon>Rhododendron</taxon>
    </lineage>
</organism>
<dbReference type="SUPFAM" id="SSF51101">
    <property type="entry name" value="Mannose-binding lectins"/>
    <property type="match status" value="1"/>
</dbReference>
<sequence length="146" mass="15663">MRGSSSRSFVFISSLVVCMGREHLGPLAIFVTIHPAIKLFGTTIPTLQSSIPSESEGKYDVGFRIPYNSEAMGKIRGEETWISLGPWGGNGGTDWAYKVDGPIMKMTIYGSIFIRSIVFESNSGDGVTIGSSEKIDGTSDCAAETV</sequence>
<comment type="caution">
    <text evidence="1">The sequence shown here is derived from an EMBL/GenBank/DDBJ whole genome shotgun (WGS) entry which is preliminary data.</text>
</comment>
<dbReference type="InterPro" id="IPR036404">
    <property type="entry name" value="Jacalin-like_lectin_dom_sf"/>
</dbReference>
<protein>
    <submittedName>
        <fullName evidence="1">Uncharacterized protein</fullName>
    </submittedName>
</protein>